<dbReference type="SUPFAM" id="SSF53335">
    <property type="entry name" value="S-adenosyl-L-methionine-dependent methyltransferases"/>
    <property type="match status" value="1"/>
</dbReference>
<sequence>MEVTPETDKRKRRRCADDAVAKTHVYNVDDEMWENPTKTSDGLEPCIGLVLKREFDEKLYVGVVVSGPTQVKRGGEEVWHISYEDGDEEDLNTEELMKYACPVQEPIIGLTISKLFDDGKYYSGEVKKGPEEVKNKETGDTNLEWQILYEDGEKEDLSKEEILKWAIDTRKRPAQSKRGRGRPPKAKPGVVEDEVTPPKKRPGRKRKAIQDEEESEDENMDTEEQPGPPRKQPDNYCRPRDNRRMELKEIKRDLMYFTMGANEELIDAALAKMEPPYGMNEAMNLIHEAIAGPVEDHAEEAAEKGDKKFMPEIGLKIRKNFQGCTYYGEVTNEGEKKVDDDTGKEVRMWQVTFTDGDVEDMDFLALLEHRASRPIRPHPVRGRMLCALELFSGEGIVTQAFADRRWRVKSIDNSYKSYATNMVDIMDLDFDKHLGMVPDFIWASPPCTTYSLMAGGTHRNPKEGKYEMSELARQHNRLLTRLYYIIQWAKKKKPHLIVVIENPRALLKAMPLMQEMERSLNLFRVTVDYCAFGRPDQKPTDLWTNDLQLRNNLSYFSCRDRCVYNGYHAVGARANGHQYNAAAIPDFLAEEVAEYVSARFCLDYIRYKTEPGITEEEKTDFRMAMVETEEEAQAIAAAAANNAEDPTTGGSATGTTEDLTESSDDQASGTVGATSAEAAAAASELDGKPKGSENVDTVAMAADDSAKESEKMGSDEEAKAATEPEVEVAEDGDSEETSLATQEVVTQA</sequence>
<dbReference type="Proteomes" id="UP001153069">
    <property type="component" value="Unassembled WGS sequence"/>
</dbReference>
<organism evidence="2 3">
    <name type="scientific">Seminavis robusta</name>
    <dbReference type="NCBI Taxonomy" id="568900"/>
    <lineage>
        <taxon>Eukaryota</taxon>
        <taxon>Sar</taxon>
        <taxon>Stramenopiles</taxon>
        <taxon>Ochrophyta</taxon>
        <taxon>Bacillariophyta</taxon>
        <taxon>Bacillariophyceae</taxon>
        <taxon>Bacillariophycidae</taxon>
        <taxon>Naviculales</taxon>
        <taxon>Naviculaceae</taxon>
        <taxon>Seminavis</taxon>
    </lineage>
</organism>
<accession>A0A9N8DSK7</accession>
<dbReference type="OrthoDB" id="46710at2759"/>
<feature type="compositionally biased region" description="Low complexity" evidence="1">
    <location>
        <begin position="667"/>
        <end position="684"/>
    </location>
</feature>
<feature type="region of interest" description="Disordered" evidence="1">
    <location>
        <begin position="640"/>
        <end position="748"/>
    </location>
</feature>
<feature type="region of interest" description="Disordered" evidence="1">
    <location>
        <begin position="170"/>
        <end position="242"/>
    </location>
</feature>
<evidence type="ECO:0000313" key="3">
    <source>
        <dbReference type="Proteomes" id="UP001153069"/>
    </source>
</evidence>
<feature type="compositionally biased region" description="Basic and acidic residues" evidence="1">
    <location>
        <begin position="231"/>
        <end position="242"/>
    </location>
</feature>
<dbReference type="Gene3D" id="3.40.50.150">
    <property type="entry name" value="Vaccinia Virus protein VP39"/>
    <property type="match status" value="1"/>
</dbReference>
<reference evidence="2" key="1">
    <citation type="submission" date="2020-06" db="EMBL/GenBank/DDBJ databases">
        <authorList>
            <consortium name="Plant Systems Biology data submission"/>
        </authorList>
    </citation>
    <scope>NUCLEOTIDE SEQUENCE</scope>
    <source>
        <strain evidence="2">D6</strain>
    </source>
</reference>
<evidence type="ECO:0000256" key="1">
    <source>
        <dbReference type="SAM" id="MobiDB-lite"/>
    </source>
</evidence>
<feature type="compositionally biased region" description="Basic residues" evidence="1">
    <location>
        <begin position="172"/>
        <end position="185"/>
    </location>
</feature>
<feature type="compositionally biased region" description="Basic and acidic residues" evidence="1">
    <location>
        <begin position="704"/>
        <end position="722"/>
    </location>
</feature>
<proteinExistence type="predicted"/>
<feature type="compositionally biased region" description="Acidic residues" evidence="1">
    <location>
        <begin position="211"/>
        <end position="224"/>
    </location>
</feature>
<gene>
    <name evidence="2" type="ORF">SEMRO_312_G114570.1</name>
</gene>
<dbReference type="AlphaFoldDB" id="A0A9N8DSK7"/>
<feature type="compositionally biased region" description="Polar residues" evidence="1">
    <location>
        <begin position="648"/>
        <end position="657"/>
    </location>
</feature>
<dbReference type="EMBL" id="CAICTM010000311">
    <property type="protein sequence ID" value="CAB9507585.1"/>
    <property type="molecule type" value="Genomic_DNA"/>
</dbReference>
<comment type="caution">
    <text evidence="2">The sequence shown here is derived from an EMBL/GenBank/DDBJ whole genome shotgun (WGS) entry which is preliminary data.</text>
</comment>
<protein>
    <recommendedName>
        <fullName evidence="4">DNA (cytosine-5-)-methyltransferase</fullName>
    </recommendedName>
</protein>
<feature type="compositionally biased region" description="Polar residues" evidence="1">
    <location>
        <begin position="737"/>
        <end position="748"/>
    </location>
</feature>
<feature type="compositionally biased region" description="Basic residues" evidence="1">
    <location>
        <begin position="198"/>
        <end position="207"/>
    </location>
</feature>
<name>A0A9N8DSK7_9STRA</name>
<keyword evidence="3" id="KW-1185">Reference proteome</keyword>
<evidence type="ECO:0008006" key="4">
    <source>
        <dbReference type="Google" id="ProtNLM"/>
    </source>
</evidence>
<dbReference type="InterPro" id="IPR029063">
    <property type="entry name" value="SAM-dependent_MTases_sf"/>
</dbReference>
<evidence type="ECO:0000313" key="2">
    <source>
        <dbReference type="EMBL" id="CAB9507585.1"/>
    </source>
</evidence>
<feature type="compositionally biased region" description="Acidic residues" evidence="1">
    <location>
        <begin position="724"/>
        <end position="736"/>
    </location>
</feature>